<dbReference type="InterPro" id="IPR013976">
    <property type="entry name" value="HDOD"/>
</dbReference>
<evidence type="ECO:0000259" key="2">
    <source>
        <dbReference type="PROSITE" id="PS51833"/>
    </source>
</evidence>
<comment type="caution">
    <text evidence="3">The sequence shown here is derived from an EMBL/GenBank/DDBJ whole genome shotgun (WGS) entry which is preliminary data.</text>
</comment>
<organism evidence="3 4">
    <name type="scientific">Candidatus Thiodiazotropha endolucinida</name>
    <dbReference type="NCBI Taxonomy" id="1655433"/>
    <lineage>
        <taxon>Bacteria</taxon>
        <taxon>Pseudomonadati</taxon>
        <taxon>Pseudomonadota</taxon>
        <taxon>Gammaproteobacteria</taxon>
        <taxon>Chromatiales</taxon>
        <taxon>Sedimenticolaceae</taxon>
        <taxon>Candidatus Thiodiazotropha</taxon>
    </lineage>
</organism>
<evidence type="ECO:0000313" key="4">
    <source>
        <dbReference type="Proteomes" id="UP000094769"/>
    </source>
</evidence>
<gene>
    <name evidence="3" type="ORF">CODIS_29660</name>
</gene>
<dbReference type="InterPro" id="IPR029016">
    <property type="entry name" value="GAF-like_dom_sf"/>
</dbReference>
<evidence type="ECO:0000256" key="1">
    <source>
        <dbReference type="SAM" id="MobiDB-lite"/>
    </source>
</evidence>
<dbReference type="OrthoDB" id="9791419at2"/>
<keyword evidence="4" id="KW-1185">Reference proteome</keyword>
<dbReference type="InterPro" id="IPR052340">
    <property type="entry name" value="RNase_Y/CdgJ"/>
</dbReference>
<name>A0A7Z0VJL8_9GAMM</name>
<dbReference type="CDD" id="cd00077">
    <property type="entry name" value="HDc"/>
    <property type="match status" value="1"/>
</dbReference>
<protein>
    <submittedName>
        <fullName evidence="3">HDOD domain protein</fullName>
    </submittedName>
</protein>
<feature type="compositionally biased region" description="Polar residues" evidence="1">
    <location>
        <begin position="323"/>
        <end position="332"/>
    </location>
</feature>
<sequence length="495" mass="54848">MTQSAQEWTRALSSEPLLVMQRTLTQVRDLLRKSSVNHGRLSEVISRDPGFSLHVMRQINNLPNPPKEPISKISLAIPLLGMDAIEQASRTLPSLEEKLKGPPRRGLIDCYSRAVHAAIYASHIAEMQRWQEVDSLYTAALLHDIGEMALWAIAPDDMRSVQRKIIQRTPRESAAQEILGVTLEELNVQLSVKWQLPELVHESQGLSSSHLPKPLSVMLASILARESSLGWQHEKLDNDIELLAEFLEISHEEATAYLHRLAAEAARGLHRLTLPLPAFHLISVGLAAHETETADAAVSPETTRQAPVDTPESSPDAKPSPQPQHATRPETSPSDEKKAVSQPATKKRVNPLQALLNDALQQMHEELGLSRTMFAMLSPDKSALRARFVVESEQQLSLKGFALTMTKPNLFKALMNKPQAISLNRDNAEQYLPMIPQSALEQINNSGFVSMSVFIQGKPVGLFYADNGISGPGVTRRQYDNFKVICQKTVQSISS</sequence>
<proteinExistence type="predicted"/>
<dbReference type="InterPro" id="IPR003607">
    <property type="entry name" value="HD/PDEase_dom"/>
</dbReference>
<dbReference type="EMBL" id="MARB01000017">
    <property type="protein sequence ID" value="ODJ86823.1"/>
    <property type="molecule type" value="Genomic_DNA"/>
</dbReference>
<dbReference type="AlphaFoldDB" id="A0A7Z0VJL8"/>
<dbReference type="SUPFAM" id="SSF55781">
    <property type="entry name" value="GAF domain-like"/>
    <property type="match status" value="1"/>
</dbReference>
<dbReference type="Gene3D" id="1.10.3210.10">
    <property type="entry name" value="Hypothetical protein af1432"/>
    <property type="match status" value="1"/>
</dbReference>
<accession>A0A7Z0VJL8</accession>
<dbReference type="PROSITE" id="PS51833">
    <property type="entry name" value="HDOD"/>
    <property type="match status" value="1"/>
</dbReference>
<dbReference type="PANTHER" id="PTHR33525">
    <property type="match status" value="1"/>
</dbReference>
<dbReference type="SUPFAM" id="SSF109604">
    <property type="entry name" value="HD-domain/PDEase-like"/>
    <property type="match status" value="1"/>
</dbReference>
<evidence type="ECO:0000313" key="3">
    <source>
        <dbReference type="EMBL" id="ODJ86823.1"/>
    </source>
</evidence>
<reference evidence="3 4" key="1">
    <citation type="submission" date="2016-06" db="EMBL/GenBank/DDBJ databases">
        <title>Genome sequence of endosymbiont of Candidatus Endolucinida thiodiazotropha.</title>
        <authorList>
            <person name="Poehlein A."/>
            <person name="Koenig S."/>
            <person name="Heiden S.E."/>
            <person name="Thuermer A."/>
            <person name="Voget S."/>
            <person name="Daniel R."/>
            <person name="Markert S."/>
            <person name="Gros O."/>
            <person name="Schweder T."/>
        </authorList>
    </citation>
    <scope>NUCLEOTIDE SEQUENCE [LARGE SCALE GENOMIC DNA]</scope>
    <source>
        <strain evidence="3 4">COS</strain>
    </source>
</reference>
<dbReference type="Gene3D" id="3.30.450.40">
    <property type="match status" value="1"/>
</dbReference>
<dbReference type="PANTHER" id="PTHR33525:SF3">
    <property type="entry name" value="RIBONUCLEASE Y"/>
    <property type="match status" value="1"/>
</dbReference>
<feature type="domain" description="HDOD" evidence="2">
    <location>
        <begin position="17"/>
        <end position="210"/>
    </location>
</feature>
<dbReference type="Pfam" id="PF08668">
    <property type="entry name" value="HDOD"/>
    <property type="match status" value="1"/>
</dbReference>
<dbReference type="Proteomes" id="UP000094769">
    <property type="component" value="Unassembled WGS sequence"/>
</dbReference>
<feature type="region of interest" description="Disordered" evidence="1">
    <location>
        <begin position="293"/>
        <end position="350"/>
    </location>
</feature>